<evidence type="ECO:0000313" key="2">
    <source>
        <dbReference type="Proteomes" id="UP000321901"/>
    </source>
</evidence>
<comment type="caution">
    <text evidence="1">The sequence shown here is derived from an EMBL/GenBank/DDBJ whole genome shotgun (WGS) entry which is preliminary data.</text>
</comment>
<gene>
    <name evidence="1" type="ORF">SLU01_25850</name>
</gene>
<proteinExistence type="predicted"/>
<organism evidence="1 2">
    <name type="scientific">Sporosarcina luteola</name>
    <dbReference type="NCBI Taxonomy" id="582850"/>
    <lineage>
        <taxon>Bacteria</taxon>
        <taxon>Bacillati</taxon>
        <taxon>Bacillota</taxon>
        <taxon>Bacilli</taxon>
        <taxon>Bacillales</taxon>
        <taxon>Caryophanaceae</taxon>
        <taxon>Sporosarcina</taxon>
    </lineage>
</organism>
<dbReference type="Proteomes" id="UP000321901">
    <property type="component" value="Unassembled WGS sequence"/>
</dbReference>
<keyword evidence="2" id="KW-1185">Reference proteome</keyword>
<evidence type="ECO:0008006" key="3">
    <source>
        <dbReference type="Google" id="ProtNLM"/>
    </source>
</evidence>
<dbReference type="AlphaFoldDB" id="A0A511ZA43"/>
<sequence length="44" mass="5020">METKSQIIIIAKNLCQRKGYEGVIVDELIREIIIDNISAANQFK</sequence>
<reference evidence="1 2" key="1">
    <citation type="submission" date="2019-07" db="EMBL/GenBank/DDBJ databases">
        <title>Whole genome shotgun sequence of Sporosarcina luteola NBRC 105378.</title>
        <authorList>
            <person name="Hosoyama A."/>
            <person name="Uohara A."/>
            <person name="Ohji S."/>
            <person name="Ichikawa N."/>
        </authorList>
    </citation>
    <scope>NUCLEOTIDE SEQUENCE [LARGE SCALE GENOMIC DNA]</scope>
    <source>
        <strain evidence="1 2">NBRC 105378</strain>
    </source>
</reference>
<name>A0A511ZA43_9BACL</name>
<accession>A0A511ZA43</accession>
<evidence type="ECO:0000313" key="1">
    <source>
        <dbReference type="EMBL" id="GEN84273.1"/>
    </source>
</evidence>
<protein>
    <recommendedName>
        <fullName evidence="3">HTH tetR-type domain-containing protein</fullName>
    </recommendedName>
</protein>
<dbReference type="EMBL" id="BJYL01000034">
    <property type="protein sequence ID" value="GEN84273.1"/>
    <property type="molecule type" value="Genomic_DNA"/>
</dbReference>